<dbReference type="InterPro" id="IPR019079">
    <property type="entry name" value="Capsule_synth_CapA"/>
</dbReference>
<evidence type="ECO:0000313" key="2">
    <source>
        <dbReference type="EMBL" id="NOU72701.1"/>
    </source>
</evidence>
<dbReference type="EMBL" id="WHOA01000099">
    <property type="protein sequence ID" value="NOU72701.1"/>
    <property type="molecule type" value="Genomic_DNA"/>
</dbReference>
<dbReference type="Proteomes" id="UP000616779">
    <property type="component" value="Unassembled WGS sequence"/>
</dbReference>
<organism evidence="2 3">
    <name type="scientific">Paenibacillus phytorum</name>
    <dbReference type="NCBI Taxonomy" id="2654977"/>
    <lineage>
        <taxon>Bacteria</taxon>
        <taxon>Bacillati</taxon>
        <taxon>Bacillota</taxon>
        <taxon>Bacilli</taxon>
        <taxon>Bacillales</taxon>
        <taxon>Paenibacillaceae</taxon>
        <taxon>Paenibacillus</taxon>
    </lineage>
</organism>
<keyword evidence="3" id="KW-1185">Reference proteome</keyword>
<evidence type="ECO:0000259" key="1">
    <source>
        <dbReference type="Pfam" id="PF09587"/>
    </source>
</evidence>
<feature type="domain" description="Capsule synthesis protein CapA" evidence="1">
    <location>
        <begin position="1"/>
        <end position="60"/>
    </location>
</feature>
<dbReference type="InterPro" id="IPR029052">
    <property type="entry name" value="Metallo-depent_PP-like"/>
</dbReference>
<name>A0ABX1XW18_9BACL</name>
<sequence length="84" mass="9568">MKDLGVDIVTIANNHSLDRGEKVIQSALSHWDTLGMPYTGTFKSQSDRDQIRTMTKNEIMALWLLFIGGRNINCFQTTINLILR</sequence>
<protein>
    <recommendedName>
        <fullName evidence="1">Capsule synthesis protein CapA domain-containing protein</fullName>
    </recommendedName>
</protein>
<dbReference type="SUPFAM" id="SSF56300">
    <property type="entry name" value="Metallo-dependent phosphatases"/>
    <property type="match status" value="1"/>
</dbReference>
<comment type="caution">
    <text evidence="2">The sequence shown here is derived from an EMBL/GenBank/DDBJ whole genome shotgun (WGS) entry which is preliminary data.</text>
</comment>
<gene>
    <name evidence="2" type="ORF">GC098_14950</name>
</gene>
<accession>A0ABX1XW18</accession>
<reference evidence="2 3" key="1">
    <citation type="submission" date="2019-10" db="EMBL/GenBank/DDBJ databases">
        <title>Description of Paenibacillus terrestris sp. nov.</title>
        <authorList>
            <person name="Carlier A."/>
            <person name="Qi S."/>
        </authorList>
    </citation>
    <scope>NUCLEOTIDE SEQUENCE [LARGE SCALE GENOMIC DNA]</scope>
    <source>
        <strain evidence="2 3">LMG 31458</strain>
    </source>
</reference>
<dbReference type="Pfam" id="PF09587">
    <property type="entry name" value="PGA_cap"/>
    <property type="match status" value="1"/>
</dbReference>
<proteinExistence type="predicted"/>
<evidence type="ECO:0000313" key="3">
    <source>
        <dbReference type="Proteomes" id="UP000616779"/>
    </source>
</evidence>